<dbReference type="PROSITE" id="PS00671">
    <property type="entry name" value="D_2_HYDROXYACID_DH_3"/>
    <property type="match status" value="1"/>
</dbReference>
<keyword evidence="2 4" id="KW-0560">Oxidoreductase</keyword>
<feature type="domain" description="D-isomer specific 2-hydroxyacid dehydrogenase NAD-binding" evidence="6">
    <location>
        <begin position="143"/>
        <end position="312"/>
    </location>
</feature>
<dbReference type="AlphaFoldDB" id="A0A2V5KSD6"/>
<dbReference type="InterPro" id="IPR006139">
    <property type="entry name" value="D-isomer_2_OHA_DH_cat_dom"/>
</dbReference>
<dbReference type="EMBL" id="QJVJ01000011">
    <property type="protein sequence ID" value="PYI51936.1"/>
    <property type="molecule type" value="Genomic_DNA"/>
</dbReference>
<dbReference type="PROSITE" id="PS00670">
    <property type="entry name" value="D_2_HYDROXYACID_DH_2"/>
    <property type="match status" value="1"/>
</dbReference>
<dbReference type="GO" id="GO:0051287">
    <property type="term" value="F:NAD binding"/>
    <property type="evidence" value="ECO:0007669"/>
    <property type="project" value="InterPro"/>
</dbReference>
<evidence type="ECO:0000259" key="6">
    <source>
        <dbReference type="Pfam" id="PF02826"/>
    </source>
</evidence>
<dbReference type="InterPro" id="IPR006140">
    <property type="entry name" value="D-isomer_DH_NAD-bd"/>
</dbReference>
<evidence type="ECO:0000313" key="7">
    <source>
        <dbReference type="EMBL" id="PYI51936.1"/>
    </source>
</evidence>
<dbReference type="Proteomes" id="UP000247476">
    <property type="component" value="Unassembled WGS sequence"/>
</dbReference>
<dbReference type="GO" id="GO:0016616">
    <property type="term" value="F:oxidoreductase activity, acting on the CH-OH group of donors, NAD or NADP as acceptor"/>
    <property type="evidence" value="ECO:0007669"/>
    <property type="project" value="InterPro"/>
</dbReference>
<keyword evidence="8" id="KW-1185">Reference proteome</keyword>
<name>A0A2V5KSD6_9BACL</name>
<dbReference type="PANTHER" id="PTHR42789:SF1">
    <property type="entry name" value="D-ISOMER SPECIFIC 2-HYDROXYACID DEHYDROGENASE FAMILY PROTEIN (AFU_ORTHOLOGUE AFUA_6G10090)"/>
    <property type="match status" value="1"/>
</dbReference>
<dbReference type="Pfam" id="PF02826">
    <property type="entry name" value="2-Hacid_dh_C"/>
    <property type="match status" value="1"/>
</dbReference>
<evidence type="ECO:0000256" key="3">
    <source>
        <dbReference type="ARBA" id="ARBA00023027"/>
    </source>
</evidence>
<comment type="caution">
    <text evidence="7">The sequence shown here is derived from an EMBL/GenBank/DDBJ whole genome shotgun (WGS) entry which is preliminary data.</text>
</comment>
<reference evidence="7 8" key="1">
    <citation type="submission" date="2018-05" db="EMBL/GenBank/DDBJ databases">
        <title>Paenibacillus flagellatus sp. nov., isolated from selenium mineral soil.</title>
        <authorList>
            <person name="Dai X."/>
        </authorList>
    </citation>
    <scope>NUCLEOTIDE SEQUENCE [LARGE SCALE GENOMIC DNA]</scope>
    <source>
        <strain evidence="7 8">DXL2</strain>
    </source>
</reference>
<dbReference type="Pfam" id="PF00389">
    <property type="entry name" value="2-Hacid_dh"/>
    <property type="match status" value="1"/>
</dbReference>
<dbReference type="SUPFAM" id="SSF51735">
    <property type="entry name" value="NAD(P)-binding Rossmann-fold domains"/>
    <property type="match status" value="1"/>
</dbReference>
<gene>
    <name evidence="7" type="ORF">DLM86_23805</name>
</gene>
<comment type="similarity">
    <text evidence="1 4">Belongs to the D-isomer specific 2-hydroxyacid dehydrogenase family.</text>
</comment>
<protein>
    <submittedName>
        <fullName evidence="7">Hydroxyacid dehydrogenase</fullName>
    </submittedName>
</protein>
<keyword evidence="3" id="KW-0520">NAD</keyword>
<dbReference type="Gene3D" id="3.40.50.720">
    <property type="entry name" value="NAD(P)-binding Rossmann-like Domain"/>
    <property type="match status" value="2"/>
</dbReference>
<dbReference type="InterPro" id="IPR029753">
    <property type="entry name" value="D-isomer_DH_CS"/>
</dbReference>
<dbReference type="SUPFAM" id="SSF52283">
    <property type="entry name" value="Formate/glycerate dehydrogenase catalytic domain-like"/>
    <property type="match status" value="1"/>
</dbReference>
<dbReference type="PANTHER" id="PTHR42789">
    <property type="entry name" value="D-ISOMER SPECIFIC 2-HYDROXYACID DEHYDROGENASE FAMILY PROTEIN (AFU_ORTHOLOGUE AFUA_6G10090)"/>
    <property type="match status" value="1"/>
</dbReference>
<sequence length="352" mass="38594">MRRGGNRRDIPLYSPSVSFRGGIRVKIAMLQGKETREKVFRPEHLARLREFGDVTLNEESGNPTEERARSLMAGADVAITSWGCGPLTEKVLENAPNLKLVLHAAGTVKPIVTDALWRRGIRVSNATEALGKGVAETALGFTIVSLKDMWRLSRGTREGGWGPVSGVREVYGLTIGVVGGGRAGSHYVKLMRQFDVRILLYDPFVDENRAREMGAEKAELEELLRASDVVSIHVPSLPETYRMFDEARLAMMKDDCVLINTARGSVIDEAALAAELGKGRLFACLDVTDPEPPPPDHPFRRLPNVILTPHIAGAVNNGLARIAHAVIQDLTAFIEGRPLNGEVREEQMHVLA</sequence>
<evidence type="ECO:0000256" key="2">
    <source>
        <dbReference type="ARBA" id="ARBA00023002"/>
    </source>
</evidence>
<feature type="domain" description="D-isomer specific 2-hydroxyacid dehydrogenase catalytic" evidence="5">
    <location>
        <begin position="41"/>
        <end position="343"/>
    </location>
</feature>
<dbReference type="InterPro" id="IPR050857">
    <property type="entry name" value="D-2-hydroxyacid_DH"/>
</dbReference>
<evidence type="ECO:0000256" key="4">
    <source>
        <dbReference type="RuleBase" id="RU003719"/>
    </source>
</evidence>
<accession>A0A2V5KSD6</accession>
<evidence type="ECO:0000259" key="5">
    <source>
        <dbReference type="Pfam" id="PF00389"/>
    </source>
</evidence>
<evidence type="ECO:0000313" key="8">
    <source>
        <dbReference type="Proteomes" id="UP000247476"/>
    </source>
</evidence>
<dbReference type="InterPro" id="IPR036291">
    <property type="entry name" value="NAD(P)-bd_dom_sf"/>
</dbReference>
<dbReference type="CDD" id="cd12167">
    <property type="entry name" value="2-Hacid_dh_8"/>
    <property type="match status" value="1"/>
</dbReference>
<proteinExistence type="inferred from homology"/>
<organism evidence="7 8">
    <name type="scientific">Paenibacillus flagellatus</name>
    <dbReference type="NCBI Taxonomy" id="2211139"/>
    <lineage>
        <taxon>Bacteria</taxon>
        <taxon>Bacillati</taxon>
        <taxon>Bacillota</taxon>
        <taxon>Bacilli</taxon>
        <taxon>Bacillales</taxon>
        <taxon>Paenibacillaceae</taxon>
        <taxon>Paenibacillus</taxon>
    </lineage>
</organism>
<evidence type="ECO:0000256" key="1">
    <source>
        <dbReference type="ARBA" id="ARBA00005854"/>
    </source>
</evidence>